<dbReference type="EMBL" id="CDMY01000336">
    <property type="protein sequence ID" value="CEM03201.1"/>
    <property type="molecule type" value="Genomic_DNA"/>
</dbReference>
<feature type="region of interest" description="Disordered" evidence="1">
    <location>
        <begin position="574"/>
        <end position="608"/>
    </location>
</feature>
<reference evidence="2 3" key="1">
    <citation type="submission" date="2014-11" db="EMBL/GenBank/DDBJ databases">
        <authorList>
            <person name="Zhu J."/>
            <person name="Qi W."/>
            <person name="Song R."/>
        </authorList>
    </citation>
    <scope>NUCLEOTIDE SEQUENCE [LARGE SCALE GENOMIC DNA]</scope>
</reference>
<feature type="region of interest" description="Disordered" evidence="1">
    <location>
        <begin position="424"/>
        <end position="448"/>
    </location>
</feature>
<dbReference type="Gene3D" id="1.20.920.20">
    <property type="match status" value="1"/>
</dbReference>
<dbReference type="Proteomes" id="UP000041254">
    <property type="component" value="Unassembled WGS sequence"/>
</dbReference>
<accession>A0A0G4EX14</accession>
<name>A0A0G4EX14_VITBC</name>
<feature type="compositionally biased region" description="Basic and acidic residues" evidence="1">
    <location>
        <begin position="577"/>
        <end position="589"/>
    </location>
</feature>
<evidence type="ECO:0000256" key="1">
    <source>
        <dbReference type="SAM" id="MobiDB-lite"/>
    </source>
</evidence>
<organism evidence="2 3">
    <name type="scientific">Vitrella brassicaformis (strain CCMP3155)</name>
    <dbReference type="NCBI Taxonomy" id="1169540"/>
    <lineage>
        <taxon>Eukaryota</taxon>
        <taxon>Sar</taxon>
        <taxon>Alveolata</taxon>
        <taxon>Colpodellida</taxon>
        <taxon>Vitrellaceae</taxon>
        <taxon>Vitrella</taxon>
    </lineage>
</organism>
<dbReference type="VEuPathDB" id="CryptoDB:Vbra_21049"/>
<feature type="compositionally biased region" description="Polar residues" evidence="1">
    <location>
        <begin position="499"/>
        <end position="517"/>
    </location>
</feature>
<evidence type="ECO:0000313" key="2">
    <source>
        <dbReference type="EMBL" id="CEM03201.1"/>
    </source>
</evidence>
<gene>
    <name evidence="2" type="ORF">Vbra_21049</name>
</gene>
<feature type="compositionally biased region" description="Low complexity" evidence="1">
    <location>
        <begin position="486"/>
        <end position="498"/>
    </location>
</feature>
<feature type="compositionally biased region" description="Acidic residues" evidence="1">
    <location>
        <begin position="106"/>
        <end position="121"/>
    </location>
</feature>
<evidence type="ECO:0000313" key="3">
    <source>
        <dbReference type="Proteomes" id="UP000041254"/>
    </source>
</evidence>
<protein>
    <submittedName>
        <fullName evidence="2">Uncharacterized protein</fullName>
    </submittedName>
</protein>
<proteinExistence type="predicted"/>
<feature type="compositionally biased region" description="Basic and acidic residues" evidence="1">
    <location>
        <begin position="429"/>
        <end position="441"/>
    </location>
</feature>
<dbReference type="InParanoid" id="A0A0G4EX14"/>
<feature type="region of interest" description="Disordered" evidence="1">
    <location>
        <begin position="461"/>
        <end position="543"/>
    </location>
</feature>
<feature type="region of interest" description="Disordered" evidence="1">
    <location>
        <begin position="90"/>
        <end position="121"/>
    </location>
</feature>
<dbReference type="AlphaFoldDB" id="A0A0G4EX14"/>
<sequence>MHSVDEGDSQLSEDLRASDSRAHITVPVAFERSRRVFHQRATFQAFAAGISSLEEIAPLLTSLRDDERLADVRGYFLAFRVRAKLLHDEGNNARDTPECDALGPEGGEETEVLEGQEDVSDDDEYCVSEHLLDLLRSESLEGILLVVALTDWGGIGRLGNEARIMAVQTSRLLLQDLGLVAPPRELQPRRQEGAIVPWTVPSVSSEFKMELPNKESMRMPSRLASARPAPIRHFPFDDIERPAEVPPARGRGAQMVGPNHFLASAPLHAQQGRRTATINEEELLHQQLFSRFTPSDAQVCQRVWEVNEKILTNLSRADILELRASQRPHRSVQKVLFAVGILQGAWPLQCPPNWSLCRTTVLASPTLRMELLLFNVSKTKTARVVKAHRLTKDLTLEEVRRISPPVGVLLEWVRAIVTAHAGLTGSNRSESRRETTADKRQFLQPKHAVLRSEGARMLKVAPKTLELNVEEPPSPRSPPRLPVPPASDADSVSVTASSLPSPMRSTGSDRVPQTQRGRQFPSRDRRPSIVPPIASFQGRDPRRPFPSVAASILAVDPPYVYRQTGGALYRQTGGALKDAEDAGDKEGGDRSPSGGEVVGEEKDDTATTRMLRSIVQHFSERRLHLEATMEGIKNDMREMTSEDRHAD</sequence>
<feature type="compositionally biased region" description="Pro residues" evidence="1">
    <location>
        <begin position="472"/>
        <end position="485"/>
    </location>
</feature>
<keyword evidence="3" id="KW-1185">Reference proteome</keyword>